<keyword evidence="1" id="KW-1133">Transmembrane helix</keyword>
<keyword evidence="1" id="KW-0472">Membrane</keyword>
<protein>
    <submittedName>
        <fullName evidence="2">Unannotated protein</fullName>
    </submittedName>
</protein>
<reference evidence="2" key="1">
    <citation type="submission" date="2020-05" db="EMBL/GenBank/DDBJ databases">
        <authorList>
            <person name="Chiriac C."/>
            <person name="Salcher M."/>
            <person name="Ghai R."/>
            <person name="Kavagutti S V."/>
        </authorList>
    </citation>
    <scope>NUCLEOTIDE SEQUENCE</scope>
</reference>
<feature type="transmembrane region" description="Helical" evidence="1">
    <location>
        <begin position="59"/>
        <end position="80"/>
    </location>
</feature>
<accession>A0A6J7IB30</accession>
<keyword evidence="1" id="KW-0812">Transmembrane</keyword>
<evidence type="ECO:0000256" key="1">
    <source>
        <dbReference type="SAM" id="Phobius"/>
    </source>
</evidence>
<dbReference type="AlphaFoldDB" id="A0A6J7IB30"/>
<feature type="transmembrane region" description="Helical" evidence="1">
    <location>
        <begin position="32"/>
        <end position="53"/>
    </location>
</feature>
<name>A0A6J7IB30_9ZZZZ</name>
<dbReference type="EMBL" id="CAFBNB010000082">
    <property type="protein sequence ID" value="CAB4927802.1"/>
    <property type="molecule type" value="Genomic_DNA"/>
</dbReference>
<organism evidence="2">
    <name type="scientific">freshwater metagenome</name>
    <dbReference type="NCBI Taxonomy" id="449393"/>
    <lineage>
        <taxon>unclassified sequences</taxon>
        <taxon>metagenomes</taxon>
        <taxon>ecological metagenomes</taxon>
    </lineage>
</organism>
<evidence type="ECO:0000313" key="2">
    <source>
        <dbReference type="EMBL" id="CAB4927802.1"/>
    </source>
</evidence>
<proteinExistence type="predicted"/>
<sequence>MVFPPVLRGSRSYPTSSSSAFRAGWRRLPHPLRWIAVALTGGAVLATGLVFLVLPGPGLPLIVLGLVILATEFTWASRTLHHVKHRSRKVMSTLTRRSTRKETTP</sequence>
<gene>
    <name evidence="2" type="ORF">UFOPK3720_00564</name>
</gene>
<dbReference type="InterPro" id="IPR019099">
    <property type="entry name" value="Uncharacterised_PGPGW_TM"/>
</dbReference>
<dbReference type="Pfam" id="PF09656">
    <property type="entry name" value="PGPGW"/>
    <property type="match status" value="1"/>
</dbReference>